<dbReference type="PANTHER" id="PTHR46082">
    <property type="entry name" value="ATP/GTP-BINDING PROTEIN-RELATED"/>
    <property type="match status" value="1"/>
</dbReference>
<feature type="compositionally biased region" description="Acidic residues" evidence="1">
    <location>
        <begin position="303"/>
        <end position="321"/>
    </location>
</feature>
<evidence type="ECO:0008006" key="4">
    <source>
        <dbReference type="Google" id="ProtNLM"/>
    </source>
</evidence>
<keyword evidence="3" id="KW-1185">Reference proteome</keyword>
<reference evidence="2 3" key="1">
    <citation type="submission" date="2024-09" db="EMBL/GenBank/DDBJ databases">
        <title>Itraconazole resistance in Madurella fahalii resulting from another homologue of gene encoding cytochrome P450 14-alpha sterol demethylase (CYP51).</title>
        <authorList>
            <person name="Yoshioka I."/>
            <person name="Fahal A.H."/>
            <person name="Kaneko S."/>
            <person name="Yaguchi T."/>
        </authorList>
    </citation>
    <scope>NUCLEOTIDE SEQUENCE [LARGE SCALE GENOMIC DNA]</scope>
    <source>
        <strain evidence="2 3">IFM 68171</strain>
    </source>
</reference>
<protein>
    <recommendedName>
        <fullName evidence="4">Kinesin light chain</fullName>
    </recommendedName>
</protein>
<dbReference type="SUPFAM" id="SSF52540">
    <property type="entry name" value="P-loop containing nucleoside triphosphate hydrolases"/>
    <property type="match status" value="1"/>
</dbReference>
<comment type="caution">
    <text evidence="2">The sequence shown here is derived from an EMBL/GenBank/DDBJ whole genome shotgun (WGS) entry which is preliminary data.</text>
</comment>
<sequence length="524" mass="58414">MESISFGPENQGQQVGYNYGTINATFHSLPETPPKPFATIPFPRDLDFVNRGDILDQIDKQCSRPAGRVALVGLGGVGKSQLAIEYAHRIAEQQPDKWVFWIHAGTQARVDEGFRTIADAVKLPGRNQPKADIPQLVYYWLSNERNGRWIMILDSADDGDVFYNANSSHGLTPGDARDKRPFATYLPQSRNGSIIVTTRNRDLAFRLTGHRQNMIDVGPMAQADALTLLEKKLGSLGSPASLDVAADLISFDHIRTKRRTAADLLSLMSFFDRQGIPGWILKPSGVAKDTMREKGPDEAGGGESDDSGSTTDDDTNNDADDVIDGGFEDDVAILRDYCLILVDETGDEFEMHGLVQLSTRRWLEALGQQEAFKQQCIKRMAASFPTGKYENWATCRSLFAHVQVALGYRPSKARKVREKRLGKEDVATLASIAMFANILWSQGWWEEAEKLFVQVMETRKTKLGADHPDTLMSMHDLAYTWEDQGRRADALALMEDCAKARRRVLGEEHPYTLLSLTAVAEWSN</sequence>
<dbReference type="SUPFAM" id="SSF48452">
    <property type="entry name" value="TPR-like"/>
    <property type="match status" value="1"/>
</dbReference>
<dbReference type="InterPro" id="IPR053137">
    <property type="entry name" value="NLR-like"/>
</dbReference>
<organism evidence="2 3">
    <name type="scientific">Madurella fahalii</name>
    <dbReference type="NCBI Taxonomy" id="1157608"/>
    <lineage>
        <taxon>Eukaryota</taxon>
        <taxon>Fungi</taxon>
        <taxon>Dikarya</taxon>
        <taxon>Ascomycota</taxon>
        <taxon>Pezizomycotina</taxon>
        <taxon>Sordariomycetes</taxon>
        <taxon>Sordariomycetidae</taxon>
        <taxon>Sordariales</taxon>
        <taxon>Sordariales incertae sedis</taxon>
        <taxon>Madurella</taxon>
    </lineage>
</organism>
<dbReference type="InterPro" id="IPR011990">
    <property type="entry name" value="TPR-like_helical_dom_sf"/>
</dbReference>
<dbReference type="Pfam" id="PF13374">
    <property type="entry name" value="TPR_10"/>
    <property type="match status" value="2"/>
</dbReference>
<dbReference type="GeneID" id="98180449"/>
<dbReference type="InterPro" id="IPR027417">
    <property type="entry name" value="P-loop_NTPase"/>
</dbReference>
<dbReference type="PANTHER" id="PTHR46082:SF6">
    <property type="entry name" value="AAA+ ATPASE DOMAIN-CONTAINING PROTEIN-RELATED"/>
    <property type="match status" value="1"/>
</dbReference>
<accession>A0ABQ0GP39</accession>
<dbReference type="Proteomes" id="UP001628179">
    <property type="component" value="Unassembled WGS sequence"/>
</dbReference>
<gene>
    <name evidence="2" type="ORF">MFIFM68171_09707</name>
</gene>
<name>A0ABQ0GP39_9PEZI</name>
<feature type="region of interest" description="Disordered" evidence="1">
    <location>
        <begin position="287"/>
        <end position="321"/>
    </location>
</feature>
<evidence type="ECO:0000313" key="3">
    <source>
        <dbReference type="Proteomes" id="UP001628179"/>
    </source>
</evidence>
<dbReference type="Gene3D" id="3.40.50.300">
    <property type="entry name" value="P-loop containing nucleotide triphosphate hydrolases"/>
    <property type="match status" value="1"/>
</dbReference>
<proteinExistence type="predicted"/>
<dbReference type="RefSeq" id="XP_070921227.1">
    <property type="nucleotide sequence ID" value="XM_071065126.1"/>
</dbReference>
<dbReference type="Gene3D" id="1.25.40.10">
    <property type="entry name" value="Tetratricopeptide repeat domain"/>
    <property type="match status" value="1"/>
</dbReference>
<evidence type="ECO:0000313" key="2">
    <source>
        <dbReference type="EMBL" id="GAB1319497.1"/>
    </source>
</evidence>
<evidence type="ECO:0000256" key="1">
    <source>
        <dbReference type="SAM" id="MobiDB-lite"/>
    </source>
</evidence>
<dbReference type="EMBL" id="BAAFSV010000005">
    <property type="protein sequence ID" value="GAB1319497.1"/>
    <property type="molecule type" value="Genomic_DNA"/>
</dbReference>